<reference evidence="1" key="1">
    <citation type="journal article" date="2014" name="Front. Microbiol.">
        <title>High frequency of phylogenetically diverse reductive dehalogenase-homologous genes in deep subseafloor sedimentary metagenomes.</title>
        <authorList>
            <person name="Kawai M."/>
            <person name="Futagami T."/>
            <person name="Toyoda A."/>
            <person name="Takaki Y."/>
            <person name="Nishi S."/>
            <person name="Hori S."/>
            <person name="Arai W."/>
            <person name="Tsubouchi T."/>
            <person name="Morono Y."/>
            <person name="Uchiyama I."/>
            <person name="Ito T."/>
            <person name="Fujiyama A."/>
            <person name="Inagaki F."/>
            <person name="Takami H."/>
        </authorList>
    </citation>
    <scope>NUCLEOTIDE SEQUENCE</scope>
    <source>
        <strain evidence="1">Expedition CK06-06</strain>
    </source>
</reference>
<dbReference type="AlphaFoldDB" id="X0ZNM6"/>
<gene>
    <name evidence="1" type="ORF">S01H4_11214</name>
</gene>
<sequence>KKRDITIFRRWSICLLFFPLFSSCVSGGNKRIPKTPTAQATPTQVKNVAKRKFIIKYATTSAPFPPSNNSGPKK</sequence>
<proteinExistence type="predicted"/>
<name>X0ZNM6_9ZZZZ</name>
<organism evidence="1">
    <name type="scientific">marine sediment metagenome</name>
    <dbReference type="NCBI Taxonomy" id="412755"/>
    <lineage>
        <taxon>unclassified sequences</taxon>
        <taxon>metagenomes</taxon>
        <taxon>ecological metagenomes</taxon>
    </lineage>
</organism>
<protein>
    <submittedName>
        <fullName evidence="1">Uncharacterized protein</fullName>
    </submittedName>
</protein>
<feature type="non-terminal residue" evidence="1">
    <location>
        <position position="1"/>
    </location>
</feature>
<dbReference type="EMBL" id="BART01004483">
    <property type="protein sequence ID" value="GAG71370.1"/>
    <property type="molecule type" value="Genomic_DNA"/>
</dbReference>
<evidence type="ECO:0000313" key="1">
    <source>
        <dbReference type="EMBL" id="GAG71370.1"/>
    </source>
</evidence>
<comment type="caution">
    <text evidence="1">The sequence shown here is derived from an EMBL/GenBank/DDBJ whole genome shotgun (WGS) entry which is preliminary data.</text>
</comment>
<accession>X0ZNM6</accession>